<dbReference type="Proteomes" id="UP000245390">
    <property type="component" value="Unassembled WGS sequence"/>
</dbReference>
<keyword evidence="5" id="KW-0804">Transcription</keyword>
<protein>
    <submittedName>
        <fullName evidence="10">Two-component system OmpR family response regulator</fullName>
    </submittedName>
</protein>
<evidence type="ECO:0000256" key="2">
    <source>
        <dbReference type="ARBA" id="ARBA00023012"/>
    </source>
</evidence>
<dbReference type="PROSITE" id="PS50110">
    <property type="entry name" value="RESPONSE_REGULATORY"/>
    <property type="match status" value="1"/>
</dbReference>
<dbReference type="GO" id="GO:0000156">
    <property type="term" value="F:phosphorelay response regulator activity"/>
    <property type="evidence" value="ECO:0007669"/>
    <property type="project" value="TreeGrafter"/>
</dbReference>
<evidence type="ECO:0000256" key="1">
    <source>
        <dbReference type="ARBA" id="ARBA00022553"/>
    </source>
</evidence>
<feature type="domain" description="OmpR/PhoB-type" evidence="9">
    <location>
        <begin position="130"/>
        <end position="228"/>
    </location>
</feature>
<dbReference type="PANTHER" id="PTHR48111:SF76">
    <property type="entry name" value="TWO-COMPONENT RESPONSE REGULATOR"/>
    <property type="match status" value="1"/>
</dbReference>
<dbReference type="PANTHER" id="PTHR48111">
    <property type="entry name" value="REGULATOR OF RPOS"/>
    <property type="match status" value="1"/>
</dbReference>
<dbReference type="SUPFAM" id="SSF52172">
    <property type="entry name" value="CheY-like"/>
    <property type="match status" value="1"/>
</dbReference>
<accession>A0A316G2D6</accession>
<keyword evidence="2" id="KW-0902">Two-component regulatory system</keyword>
<dbReference type="Pfam" id="PF00072">
    <property type="entry name" value="Response_reg"/>
    <property type="match status" value="1"/>
</dbReference>
<dbReference type="SMART" id="SM00862">
    <property type="entry name" value="Trans_reg_C"/>
    <property type="match status" value="1"/>
</dbReference>
<gene>
    <name evidence="10" type="ORF">C8D95_10996</name>
</gene>
<evidence type="ECO:0000256" key="5">
    <source>
        <dbReference type="ARBA" id="ARBA00023163"/>
    </source>
</evidence>
<dbReference type="CDD" id="cd00383">
    <property type="entry name" value="trans_reg_C"/>
    <property type="match status" value="1"/>
</dbReference>
<evidence type="ECO:0000256" key="7">
    <source>
        <dbReference type="PROSITE-ProRule" id="PRU01091"/>
    </source>
</evidence>
<organism evidence="10 11">
    <name type="scientific">Silicimonas algicola</name>
    <dbReference type="NCBI Taxonomy" id="1826607"/>
    <lineage>
        <taxon>Bacteria</taxon>
        <taxon>Pseudomonadati</taxon>
        <taxon>Pseudomonadota</taxon>
        <taxon>Alphaproteobacteria</taxon>
        <taxon>Rhodobacterales</taxon>
        <taxon>Paracoccaceae</taxon>
    </lineage>
</organism>
<name>A0A316G2D6_9RHOB</name>
<dbReference type="FunFam" id="1.10.10.10:FF:000005">
    <property type="entry name" value="Two-component system response regulator"/>
    <property type="match status" value="1"/>
</dbReference>
<comment type="caution">
    <text evidence="10">The sequence shown here is derived from an EMBL/GenBank/DDBJ whole genome shotgun (WGS) entry which is preliminary data.</text>
</comment>
<dbReference type="InterPro" id="IPR001789">
    <property type="entry name" value="Sig_transdc_resp-reg_receiver"/>
</dbReference>
<evidence type="ECO:0000313" key="10">
    <source>
        <dbReference type="EMBL" id="PWK55009.1"/>
    </source>
</evidence>
<proteinExistence type="predicted"/>
<evidence type="ECO:0000256" key="3">
    <source>
        <dbReference type="ARBA" id="ARBA00023015"/>
    </source>
</evidence>
<dbReference type="Gene3D" id="3.40.50.2300">
    <property type="match status" value="1"/>
</dbReference>
<dbReference type="GO" id="GO:0005829">
    <property type="term" value="C:cytosol"/>
    <property type="evidence" value="ECO:0007669"/>
    <property type="project" value="TreeGrafter"/>
</dbReference>
<evidence type="ECO:0000259" key="8">
    <source>
        <dbReference type="PROSITE" id="PS50110"/>
    </source>
</evidence>
<dbReference type="PROSITE" id="PS51755">
    <property type="entry name" value="OMPR_PHOB"/>
    <property type="match status" value="1"/>
</dbReference>
<keyword evidence="11" id="KW-1185">Reference proteome</keyword>
<dbReference type="AlphaFoldDB" id="A0A316G2D6"/>
<evidence type="ECO:0000259" key="9">
    <source>
        <dbReference type="PROSITE" id="PS51755"/>
    </source>
</evidence>
<dbReference type="SMART" id="SM00448">
    <property type="entry name" value="REC"/>
    <property type="match status" value="1"/>
</dbReference>
<keyword evidence="1 6" id="KW-0597">Phosphoprotein</keyword>
<dbReference type="SUPFAM" id="SSF46894">
    <property type="entry name" value="C-terminal effector domain of the bipartite response regulators"/>
    <property type="match status" value="1"/>
</dbReference>
<dbReference type="EMBL" id="QGGV01000009">
    <property type="protein sequence ID" value="PWK55009.1"/>
    <property type="molecule type" value="Genomic_DNA"/>
</dbReference>
<dbReference type="InterPro" id="IPR011006">
    <property type="entry name" value="CheY-like_superfamily"/>
</dbReference>
<sequence length="228" mass="25594">MELESMNILLIEDDAETAAYVTSGFHEEGHSVRHAANGSDGFLAALDDDYDILIVDRMIPKLDGLSLVKALRDAGNRTPVIFLSALTAIRDRVDGLQGGGDDYLSKPFAFAELSARVQALARRPALATEETELRTSDLIVDLLIQKVTRAGTEIRLQPREYRLLCYLMRNADRVVTRTMLLESVWDINFDPRTNVVETQISRLRDKVDKPFDRPLIHTVRGSGYRIHG</sequence>
<evidence type="ECO:0000256" key="4">
    <source>
        <dbReference type="ARBA" id="ARBA00023125"/>
    </source>
</evidence>
<dbReference type="InterPro" id="IPR001867">
    <property type="entry name" value="OmpR/PhoB-type_DNA-bd"/>
</dbReference>
<feature type="domain" description="Response regulatory" evidence="8">
    <location>
        <begin position="7"/>
        <end position="121"/>
    </location>
</feature>
<dbReference type="InterPro" id="IPR016032">
    <property type="entry name" value="Sig_transdc_resp-reg_C-effctor"/>
</dbReference>
<evidence type="ECO:0000313" key="11">
    <source>
        <dbReference type="Proteomes" id="UP000245390"/>
    </source>
</evidence>
<dbReference type="Pfam" id="PF00486">
    <property type="entry name" value="Trans_reg_C"/>
    <property type="match status" value="1"/>
</dbReference>
<dbReference type="GO" id="GO:0006355">
    <property type="term" value="P:regulation of DNA-templated transcription"/>
    <property type="evidence" value="ECO:0007669"/>
    <property type="project" value="InterPro"/>
</dbReference>
<dbReference type="GO" id="GO:0000976">
    <property type="term" value="F:transcription cis-regulatory region binding"/>
    <property type="evidence" value="ECO:0007669"/>
    <property type="project" value="TreeGrafter"/>
</dbReference>
<dbReference type="Gene3D" id="6.10.250.690">
    <property type="match status" value="1"/>
</dbReference>
<keyword evidence="3" id="KW-0805">Transcription regulation</keyword>
<dbReference type="Gene3D" id="1.10.10.10">
    <property type="entry name" value="Winged helix-like DNA-binding domain superfamily/Winged helix DNA-binding domain"/>
    <property type="match status" value="1"/>
</dbReference>
<dbReference type="InterPro" id="IPR036388">
    <property type="entry name" value="WH-like_DNA-bd_sf"/>
</dbReference>
<reference evidence="10 11" key="1">
    <citation type="submission" date="2018-05" db="EMBL/GenBank/DDBJ databases">
        <title>Genomic Encyclopedia of Type Strains, Phase IV (KMG-IV): sequencing the most valuable type-strain genomes for metagenomic binning, comparative biology and taxonomic classification.</title>
        <authorList>
            <person name="Goeker M."/>
        </authorList>
    </citation>
    <scope>NUCLEOTIDE SEQUENCE [LARGE SCALE GENOMIC DNA]</scope>
    <source>
        <strain evidence="10 11">DSM 103371</strain>
    </source>
</reference>
<feature type="modified residue" description="4-aspartylphosphate" evidence="6">
    <location>
        <position position="56"/>
    </location>
</feature>
<evidence type="ECO:0000256" key="6">
    <source>
        <dbReference type="PROSITE-ProRule" id="PRU00169"/>
    </source>
</evidence>
<dbReference type="InterPro" id="IPR039420">
    <property type="entry name" value="WalR-like"/>
</dbReference>
<keyword evidence="4 7" id="KW-0238">DNA-binding</keyword>
<feature type="DNA-binding region" description="OmpR/PhoB-type" evidence="7">
    <location>
        <begin position="130"/>
        <end position="228"/>
    </location>
</feature>
<dbReference type="GO" id="GO:0032993">
    <property type="term" value="C:protein-DNA complex"/>
    <property type="evidence" value="ECO:0007669"/>
    <property type="project" value="TreeGrafter"/>
</dbReference>